<keyword evidence="6" id="KW-0413">Isomerase</keyword>
<dbReference type="Gene3D" id="1.10.441.10">
    <property type="entry name" value="Phosphomannose Isomerase, domain 2"/>
    <property type="match status" value="1"/>
</dbReference>
<dbReference type="InterPro" id="IPR011051">
    <property type="entry name" value="RmlC_Cupin_sf"/>
</dbReference>
<keyword evidence="11" id="KW-1185">Reference proteome</keyword>
<feature type="active site" evidence="7">
    <location>
        <position position="275"/>
    </location>
</feature>
<evidence type="ECO:0000256" key="2">
    <source>
        <dbReference type="ARBA" id="ARBA00010772"/>
    </source>
</evidence>
<feature type="binding site" evidence="8">
    <location>
        <position position="90"/>
    </location>
    <ligand>
        <name>Zn(2+)</name>
        <dbReference type="ChEBI" id="CHEBI:29105"/>
    </ligand>
</feature>
<reference evidence="10 11" key="1">
    <citation type="submission" date="2015-12" db="EMBL/GenBank/DDBJ databases">
        <title>Serinicoccus chungangenesis strain CD08_5 genome sequencing and assembly.</title>
        <authorList>
            <person name="Chander A.M."/>
            <person name="Kaur G."/>
            <person name="Nair G.R."/>
            <person name="Dhawan D.K."/>
            <person name="Kochhar R.K."/>
            <person name="Mayilraj S."/>
            <person name="Bhadada S.K."/>
        </authorList>
    </citation>
    <scope>NUCLEOTIDE SEQUENCE [LARGE SCALE GENOMIC DNA]</scope>
    <source>
        <strain evidence="10 11">CD08_5</strain>
    </source>
</reference>
<name>A0A0W8I4S1_9MICO</name>
<dbReference type="GO" id="GO:0008270">
    <property type="term" value="F:zinc ion binding"/>
    <property type="evidence" value="ECO:0007669"/>
    <property type="project" value="InterPro"/>
</dbReference>
<dbReference type="Pfam" id="PF20511">
    <property type="entry name" value="PMI_typeI_cat"/>
    <property type="match status" value="1"/>
</dbReference>
<dbReference type="InterPro" id="IPR014710">
    <property type="entry name" value="RmlC-like_jellyroll"/>
</dbReference>
<evidence type="ECO:0000256" key="7">
    <source>
        <dbReference type="PIRSR" id="PIRSR001480-1"/>
    </source>
</evidence>
<evidence type="ECO:0000313" key="10">
    <source>
        <dbReference type="EMBL" id="KUG53261.1"/>
    </source>
</evidence>
<dbReference type="CDD" id="cd07011">
    <property type="entry name" value="cupin_PMI_type_I_N"/>
    <property type="match status" value="1"/>
</dbReference>
<dbReference type="GO" id="GO:0005975">
    <property type="term" value="P:carbohydrate metabolic process"/>
    <property type="evidence" value="ECO:0007669"/>
    <property type="project" value="InterPro"/>
</dbReference>
<feature type="binding site" evidence="8">
    <location>
        <position position="256"/>
    </location>
    <ligand>
        <name>Zn(2+)</name>
        <dbReference type="ChEBI" id="CHEBI:29105"/>
    </ligand>
</feature>
<evidence type="ECO:0000256" key="8">
    <source>
        <dbReference type="PIRSR" id="PIRSR001480-2"/>
    </source>
</evidence>
<evidence type="ECO:0000259" key="9">
    <source>
        <dbReference type="Pfam" id="PF20511"/>
    </source>
</evidence>
<dbReference type="NCBIfam" id="TIGR00218">
    <property type="entry name" value="manA"/>
    <property type="match status" value="1"/>
</dbReference>
<dbReference type="GO" id="GO:0004476">
    <property type="term" value="F:mannose-6-phosphate isomerase activity"/>
    <property type="evidence" value="ECO:0007669"/>
    <property type="project" value="UniProtKB-EC"/>
</dbReference>
<dbReference type="PIRSF" id="PIRSF001480">
    <property type="entry name" value="Mannose-6-phosphate_isomerase"/>
    <property type="match status" value="1"/>
</dbReference>
<keyword evidence="4 8" id="KW-0479">Metal-binding</keyword>
<dbReference type="SUPFAM" id="SSF51182">
    <property type="entry name" value="RmlC-like cupins"/>
    <property type="match status" value="1"/>
</dbReference>
<comment type="caution">
    <text evidence="10">The sequence shown here is derived from an EMBL/GenBank/DDBJ whole genome shotgun (WGS) entry which is preliminary data.</text>
</comment>
<dbReference type="OrthoDB" id="9792649at2"/>
<organism evidence="10 11">
    <name type="scientific">Serinicoccus chungangensis</name>
    <dbReference type="NCBI Taxonomy" id="767452"/>
    <lineage>
        <taxon>Bacteria</taxon>
        <taxon>Bacillati</taxon>
        <taxon>Actinomycetota</taxon>
        <taxon>Actinomycetes</taxon>
        <taxon>Micrococcales</taxon>
        <taxon>Ornithinimicrobiaceae</taxon>
        <taxon>Serinicoccus</taxon>
    </lineage>
</organism>
<evidence type="ECO:0000256" key="6">
    <source>
        <dbReference type="ARBA" id="ARBA00023235"/>
    </source>
</evidence>
<dbReference type="GO" id="GO:0009298">
    <property type="term" value="P:GDP-mannose biosynthetic process"/>
    <property type="evidence" value="ECO:0007669"/>
    <property type="project" value="InterPro"/>
</dbReference>
<dbReference type="InterPro" id="IPR016305">
    <property type="entry name" value="Mannose-6-P_Isomerase"/>
</dbReference>
<dbReference type="GO" id="GO:0005829">
    <property type="term" value="C:cytosol"/>
    <property type="evidence" value="ECO:0007669"/>
    <property type="project" value="TreeGrafter"/>
</dbReference>
<dbReference type="RefSeq" id="WP_058891269.1">
    <property type="nucleotide sequence ID" value="NZ_LQBL01000028.1"/>
</dbReference>
<gene>
    <name evidence="10" type="ORF">AVL62_00115</name>
</gene>
<sequence>MSGIVRIDGVVRDYAWGRPGGISAVRGQEPTGRPEAELWLGAHPAAPSRVLTGHPGGAPWPDLAAWEHATGDTLPFLMKLLAAGAPLSLQAHPGPEQARAGFAREEAAGIPRDAPARSFRDPHAKPEVLLAVEDGFDALCGFRPVAEVVDLLDRLAAGVPTDGWSRWRSLLVAAGSPAAGAGAALRWLLSGDEAVDRMVDALSGAGPTGLPEAEDDLVRLLARHHPGDPGIAVALMLNRVTLAAGEALWLPAGNIHAYLCGLGVEVMGPSDNVLRGGLTGKHVDVPELLDVLDVTPGPPPLLAPVDLGPGVRAYRPSTQETGATVPWQLVEVTGPAEVAAGSAAVALVLEGEFTLRSGRHGDPGGGLTLARGEAGFVDRPGRITLEGSGALYLATTVV</sequence>
<proteinExistence type="inferred from homology"/>
<dbReference type="InterPro" id="IPR001250">
    <property type="entry name" value="Man6P_Isoase-1"/>
</dbReference>
<comment type="catalytic activity">
    <reaction evidence="1">
        <text>D-mannose 6-phosphate = D-fructose 6-phosphate</text>
        <dbReference type="Rhea" id="RHEA:12356"/>
        <dbReference type="ChEBI" id="CHEBI:58735"/>
        <dbReference type="ChEBI" id="CHEBI:61527"/>
        <dbReference type="EC" id="5.3.1.8"/>
    </reaction>
</comment>
<dbReference type="EMBL" id="LQBL01000028">
    <property type="protein sequence ID" value="KUG53261.1"/>
    <property type="molecule type" value="Genomic_DNA"/>
</dbReference>
<dbReference type="PRINTS" id="PR00714">
    <property type="entry name" value="MAN6PISMRASE"/>
</dbReference>
<comment type="similarity">
    <text evidence="2">Belongs to the mannose-6-phosphate isomerase type 1 family.</text>
</comment>
<dbReference type="PANTHER" id="PTHR10309:SF0">
    <property type="entry name" value="MANNOSE-6-PHOSPHATE ISOMERASE"/>
    <property type="match status" value="1"/>
</dbReference>
<evidence type="ECO:0000256" key="1">
    <source>
        <dbReference type="ARBA" id="ARBA00000757"/>
    </source>
</evidence>
<dbReference type="InterPro" id="IPR046457">
    <property type="entry name" value="PMI_typeI_cat"/>
</dbReference>
<dbReference type="EC" id="5.3.1.8" evidence="3"/>
<keyword evidence="5 8" id="KW-0862">Zinc</keyword>
<dbReference type="Proteomes" id="UP000054837">
    <property type="component" value="Unassembled WGS sequence"/>
</dbReference>
<feature type="binding site" evidence="8">
    <location>
        <position position="92"/>
    </location>
    <ligand>
        <name>Zn(2+)</name>
        <dbReference type="ChEBI" id="CHEBI:29105"/>
    </ligand>
</feature>
<dbReference type="Gene3D" id="2.60.120.10">
    <property type="entry name" value="Jelly Rolls"/>
    <property type="match status" value="2"/>
</dbReference>
<evidence type="ECO:0000256" key="5">
    <source>
        <dbReference type="ARBA" id="ARBA00022833"/>
    </source>
</evidence>
<evidence type="ECO:0000313" key="11">
    <source>
        <dbReference type="Proteomes" id="UP000054837"/>
    </source>
</evidence>
<accession>A0A0W8I4S1</accession>
<evidence type="ECO:0000256" key="3">
    <source>
        <dbReference type="ARBA" id="ARBA00011956"/>
    </source>
</evidence>
<comment type="cofactor">
    <cofactor evidence="8">
        <name>Zn(2+)</name>
        <dbReference type="ChEBI" id="CHEBI:29105"/>
    </cofactor>
    <text evidence="8">Binds 1 zinc ion per subunit.</text>
</comment>
<dbReference type="PANTHER" id="PTHR10309">
    <property type="entry name" value="MANNOSE-6-PHOSPHATE ISOMERASE"/>
    <property type="match status" value="1"/>
</dbReference>
<dbReference type="AlphaFoldDB" id="A0A0W8I4S1"/>
<feature type="binding site" evidence="8">
    <location>
        <position position="127"/>
    </location>
    <ligand>
        <name>Zn(2+)</name>
        <dbReference type="ChEBI" id="CHEBI:29105"/>
    </ligand>
</feature>
<dbReference type="STRING" id="767452.AVL62_00115"/>
<evidence type="ECO:0000256" key="4">
    <source>
        <dbReference type="ARBA" id="ARBA00022723"/>
    </source>
</evidence>
<feature type="domain" description="Phosphomannose isomerase type I catalytic" evidence="9">
    <location>
        <begin position="5"/>
        <end position="145"/>
    </location>
</feature>
<protein>
    <recommendedName>
        <fullName evidence="3">mannose-6-phosphate isomerase</fullName>
        <ecNumber evidence="3">5.3.1.8</ecNumber>
    </recommendedName>
</protein>